<dbReference type="NCBIfam" id="NF045476">
    <property type="entry name" value="Opp4C"/>
    <property type="match status" value="1"/>
</dbReference>
<dbReference type="Pfam" id="PF12911">
    <property type="entry name" value="OppC_N"/>
    <property type="match status" value="1"/>
</dbReference>
<evidence type="ECO:0000313" key="11">
    <source>
        <dbReference type="Proteomes" id="UP000284868"/>
    </source>
</evidence>
<dbReference type="AlphaFoldDB" id="A0A415P9F3"/>
<comment type="subcellular location">
    <subcellularLocation>
        <location evidence="1 7">Cell membrane</location>
        <topology evidence="1 7">Multi-pass membrane protein</topology>
    </subcellularLocation>
</comment>
<dbReference type="EMBL" id="QRPK01000038">
    <property type="protein sequence ID" value="RHM09328.1"/>
    <property type="molecule type" value="Genomic_DNA"/>
</dbReference>
<feature type="transmembrane region" description="Helical" evidence="7">
    <location>
        <begin position="276"/>
        <end position="296"/>
    </location>
</feature>
<evidence type="ECO:0000259" key="8">
    <source>
        <dbReference type="PROSITE" id="PS50928"/>
    </source>
</evidence>
<dbReference type="InterPro" id="IPR050366">
    <property type="entry name" value="BP-dependent_transpt_permease"/>
</dbReference>
<gene>
    <name evidence="10" type="ORF">DWZ83_07370</name>
    <name evidence="9" type="ORF">KHZ85_01615</name>
</gene>
<dbReference type="Proteomes" id="UP000284868">
    <property type="component" value="Unassembled WGS sequence"/>
</dbReference>
<dbReference type="PANTHER" id="PTHR43386:SF1">
    <property type="entry name" value="D,D-DIPEPTIDE TRANSPORT SYSTEM PERMEASE PROTEIN DDPC-RELATED"/>
    <property type="match status" value="1"/>
</dbReference>
<keyword evidence="11" id="KW-1185">Reference proteome</keyword>
<keyword evidence="6 7" id="KW-0472">Membrane</keyword>
<dbReference type="GO" id="GO:0055085">
    <property type="term" value="P:transmembrane transport"/>
    <property type="evidence" value="ECO:0007669"/>
    <property type="project" value="InterPro"/>
</dbReference>
<dbReference type="PANTHER" id="PTHR43386">
    <property type="entry name" value="OLIGOPEPTIDE TRANSPORT SYSTEM PERMEASE PROTEIN APPC"/>
    <property type="match status" value="1"/>
</dbReference>
<keyword evidence="2 7" id="KW-0813">Transport</keyword>
<dbReference type="SUPFAM" id="SSF161098">
    <property type="entry name" value="MetI-like"/>
    <property type="match status" value="1"/>
</dbReference>
<dbReference type="InterPro" id="IPR000515">
    <property type="entry name" value="MetI-like"/>
</dbReference>
<feature type="domain" description="ABC transmembrane type-1" evidence="8">
    <location>
        <begin position="100"/>
        <end position="296"/>
    </location>
</feature>
<evidence type="ECO:0000256" key="6">
    <source>
        <dbReference type="ARBA" id="ARBA00023136"/>
    </source>
</evidence>
<accession>A0A415P9F3</accession>
<evidence type="ECO:0000256" key="1">
    <source>
        <dbReference type="ARBA" id="ARBA00004651"/>
    </source>
</evidence>
<dbReference type="PROSITE" id="PS50928">
    <property type="entry name" value="ABC_TM1"/>
    <property type="match status" value="1"/>
</dbReference>
<dbReference type="GO" id="GO:0005886">
    <property type="term" value="C:plasma membrane"/>
    <property type="evidence" value="ECO:0007669"/>
    <property type="project" value="UniProtKB-SubCell"/>
</dbReference>
<evidence type="ECO:0000256" key="4">
    <source>
        <dbReference type="ARBA" id="ARBA00022692"/>
    </source>
</evidence>
<dbReference type="Proteomes" id="UP000753219">
    <property type="component" value="Unassembled WGS sequence"/>
</dbReference>
<sequence length="309" mass="34203">MAKKEKVVEVNSSNQVVLDKSDTMGPWQIAWNRFRKNKIAMAGLIIFALIVLAVIFVPMLSGVHVNDYDFAAKNLAPSAEHWLGTDEQGRDVFFRLFLGGRISILVGVFAATLTVLFGCVIGGIAGYYGGWIDNLLMRFAEIVYSLPFTPLILVIASIMMWTPSEIKMYLVSFLIGILSWPGLARLVRGQILSLREQEYMQACEALGLSDFSKIFKHLIPNVLSMIIVNATLSMASAILTEAGLSFLGMGVTQPTPSWGNLMELARTSVVFQNYPWQWMPAGIMCLLTVVSINLIGEGLRDAFDPKDIR</sequence>
<dbReference type="InterPro" id="IPR035906">
    <property type="entry name" value="MetI-like_sf"/>
</dbReference>
<dbReference type="InterPro" id="IPR025966">
    <property type="entry name" value="OppC_N"/>
</dbReference>
<dbReference type="Pfam" id="PF00528">
    <property type="entry name" value="BPD_transp_1"/>
    <property type="match status" value="1"/>
</dbReference>
<keyword evidence="5 7" id="KW-1133">Transmembrane helix</keyword>
<keyword evidence="4 7" id="KW-0812">Transmembrane</keyword>
<dbReference type="Gene3D" id="1.10.3720.10">
    <property type="entry name" value="MetI-like"/>
    <property type="match status" value="1"/>
</dbReference>
<evidence type="ECO:0000256" key="5">
    <source>
        <dbReference type="ARBA" id="ARBA00022989"/>
    </source>
</evidence>
<evidence type="ECO:0000256" key="7">
    <source>
        <dbReference type="RuleBase" id="RU363032"/>
    </source>
</evidence>
<feature type="transmembrane region" description="Helical" evidence="7">
    <location>
        <begin position="39"/>
        <end position="60"/>
    </location>
</feature>
<dbReference type="OrthoDB" id="9797852at2"/>
<evidence type="ECO:0000313" key="9">
    <source>
        <dbReference type="EMBL" id="MBS4883445.1"/>
    </source>
</evidence>
<feature type="transmembrane region" description="Helical" evidence="7">
    <location>
        <begin position="218"/>
        <end position="239"/>
    </location>
</feature>
<proteinExistence type="inferred from homology"/>
<protein>
    <submittedName>
        <fullName evidence="10">ABC transporter permease</fullName>
    </submittedName>
</protein>
<comment type="similarity">
    <text evidence="7">Belongs to the binding-protein-dependent transport system permease family.</text>
</comment>
<feature type="transmembrane region" description="Helical" evidence="7">
    <location>
        <begin position="102"/>
        <end position="130"/>
    </location>
</feature>
<dbReference type="RefSeq" id="WP_004797518.1">
    <property type="nucleotide sequence ID" value="NZ_CABKNA010000016.1"/>
</dbReference>
<dbReference type="GeneID" id="92792479"/>
<feature type="transmembrane region" description="Helical" evidence="7">
    <location>
        <begin position="168"/>
        <end position="187"/>
    </location>
</feature>
<feature type="transmembrane region" description="Helical" evidence="7">
    <location>
        <begin position="142"/>
        <end position="162"/>
    </location>
</feature>
<name>A0A415P9F3_9FIRM</name>
<dbReference type="EMBL" id="JAGZMZ010000003">
    <property type="protein sequence ID" value="MBS4883445.1"/>
    <property type="molecule type" value="Genomic_DNA"/>
</dbReference>
<organism evidence="10 11">
    <name type="scientific">Amedibacillus dolichus</name>
    <dbReference type="NCBI Taxonomy" id="31971"/>
    <lineage>
        <taxon>Bacteria</taxon>
        <taxon>Bacillati</taxon>
        <taxon>Bacillota</taxon>
        <taxon>Erysipelotrichia</taxon>
        <taxon>Erysipelotrichales</taxon>
        <taxon>Erysipelotrichaceae</taxon>
        <taxon>Amedibacillus</taxon>
    </lineage>
</organism>
<comment type="caution">
    <text evidence="10">The sequence shown here is derived from an EMBL/GenBank/DDBJ whole genome shotgun (WGS) entry which is preliminary data.</text>
</comment>
<evidence type="ECO:0000313" key="10">
    <source>
        <dbReference type="EMBL" id="RHM09328.1"/>
    </source>
</evidence>
<evidence type="ECO:0000256" key="2">
    <source>
        <dbReference type="ARBA" id="ARBA00022448"/>
    </source>
</evidence>
<reference evidence="10 11" key="1">
    <citation type="submission" date="2018-08" db="EMBL/GenBank/DDBJ databases">
        <title>A genome reference for cultivated species of the human gut microbiota.</title>
        <authorList>
            <person name="Zou Y."/>
            <person name="Xue W."/>
            <person name="Luo G."/>
        </authorList>
    </citation>
    <scope>NUCLEOTIDE SEQUENCE [LARGE SCALE GENOMIC DNA]</scope>
    <source>
        <strain evidence="10 11">AF35-6BH</strain>
    </source>
</reference>
<dbReference type="CDD" id="cd06261">
    <property type="entry name" value="TM_PBP2"/>
    <property type="match status" value="1"/>
</dbReference>
<keyword evidence="3" id="KW-1003">Cell membrane</keyword>
<dbReference type="InterPro" id="IPR053523">
    <property type="entry name" value="Oligopeptide_permease_AppC"/>
</dbReference>
<evidence type="ECO:0000256" key="3">
    <source>
        <dbReference type="ARBA" id="ARBA00022475"/>
    </source>
</evidence>
<reference evidence="9" key="2">
    <citation type="submission" date="2021-02" db="EMBL/GenBank/DDBJ databases">
        <title>Infant gut strain persistence is associated with maternal origin, phylogeny, and functional potential including surface adhesion and iron acquisition.</title>
        <authorList>
            <person name="Lou Y.C."/>
        </authorList>
    </citation>
    <scope>NUCLEOTIDE SEQUENCE</scope>
    <source>
        <strain evidence="9">L3_108_103G1_dasL3_108_103G1_concoct_2</strain>
    </source>
</reference>